<keyword evidence="4" id="KW-1185">Reference proteome</keyword>
<dbReference type="RefSeq" id="WP_085785409.1">
    <property type="nucleotide sequence ID" value="NZ_CP019937.1"/>
</dbReference>
<accession>A0A1W6NX19</accession>
<keyword evidence="2" id="KW-0472">Membrane</keyword>
<protein>
    <submittedName>
        <fullName evidence="3">Uncharacterized protein</fullName>
    </submittedName>
</protein>
<dbReference type="KEGG" id="kro:BVG79_00383"/>
<dbReference type="Proteomes" id="UP000242447">
    <property type="component" value="Chromosome"/>
</dbReference>
<feature type="transmembrane region" description="Helical" evidence="2">
    <location>
        <begin position="62"/>
        <end position="83"/>
    </location>
</feature>
<reference evidence="3 4" key="1">
    <citation type="submission" date="2017-02" db="EMBL/GenBank/DDBJ databases">
        <title>Ketogulonicigenium robustum SPU B003 Genome sequencing and assembly.</title>
        <authorList>
            <person name="Li Y."/>
            <person name="Liu L."/>
            <person name="Wang C."/>
            <person name="Zhang M."/>
            <person name="Zhang T."/>
            <person name="Zhang Y."/>
        </authorList>
    </citation>
    <scope>NUCLEOTIDE SEQUENCE [LARGE SCALE GENOMIC DNA]</scope>
    <source>
        <strain evidence="3 4">SPU_B003</strain>
    </source>
</reference>
<gene>
    <name evidence="3" type="ORF">BVG79_00383</name>
</gene>
<feature type="compositionally biased region" description="Polar residues" evidence="1">
    <location>
        <begin position="1"/>
        <end position="14"/>
    </location>
</feature>
<evidence type="ECO:0000313" key="4">
    <source>
        <dbReference type="Proteomes" id="UP000242447"/>
    </source>
</evidence>
<evidence type="ECO:0000256" key="1">
    <source>
        <dbReference type="SAM" id="MobiDB-lite"/>
    </source>
</evidence>
<dbReference type="EMBL" id="CP019937">
    <property type="protein sequence ID" value="ARO13739.1"/>
    <property type="molecule type" value="Genomic_DNA"/>
</dbReference>
<feature type="region of interest" description="Disordered" evidence="1">
    <location>
        <begin position="97"/>
        <end position="165"/>
    </location>
</feature>
<dbReference type="AlphaFoldDB" id="A0A1W6NX19"/>
<feature type="compositionally biased region" description="Low complexity" evidence="1">
    <location>
        <begin position="130"/>
        <end position="151"/>
    </location>
</feature>
<feature type="region of interest" description="Disordered" evidence="1">
    <location>
        <begin position="1"/>
        <end position="22"/>
    </location>
</feature>
<name>A0A1W6NX19_9RHOB</name>
<keyword evidence="2" id="KW-0812">Transmembrane</keyword>
<evidence type="ECO:0000313" key="3">
    <source>
        <dbReference type="EMBL" id="ARO13739.1"/>
    </source>
</evidence>
<dbReference type="STRING" id="92947.BVG79_00383"/>
<evidence type="ECO:0000256" key="2">
    <source>
        <dbReference type="SAM" id="Phobius"/>
    </source>
</evidence>
<keyword evidence="2" id="KW-1133">Transmembrane helix</keyword>
<sequence>MKPFRSPSQDKSSQPAPSNGGAGPLAGLPLPAIAAAVWVVASLVMIIAFPGAESTAFDGLRFMLGALVVMVPPSLIGLAVLVLRLAEVVAQPAAPLVPAAPPRQTPPQTLQQTARPVAARAEDDVPPMPAVSMPPMGQSAAAPAAGAARPRVAPRPPQPEAAQNDVQSLSRAQMVRALNFPDSAEDYEGFDALSQALSHPDARAVVQSAQDILTLLSQDGLYMDDLRPAQTDPQLWRAFSRGQRGPNLDAIGQFPDDNAVARAAARLKADAIFRDTAQHFLRNFDRMFEDFEADASDDDILLMAETRSARAFMLIGRAAGTFG</sequence>
<feature type="compositionally biased region" description="Low complexity" evidence="1">
    <location>
        <begin position="106"/>
        <end position="116"/>
    </location>
</feature>
<organism evidence="3 4">
    <name type="scientific">Ketogulonicigenium robustum</name>
    <dbReference type="NCBI Taxonomy" id="92947"/>
    <lineage>
        <taxon>Bacteria</taxon>
        <taxon>Pseudomonadati</taxon>
        <taxon>Pseudomonadota</taxon>
        <taxon>Alphaproteobacteria</taxon>
        <taxon>Rhodobacterales</taxon>
        <taxon>Roseobacteraceae</taxon>
        <taxon>Ketogulonicigenium</taxon>
    </lineage>
</organism>
<feature type="transmembrane region" description="Helical" evidence="2">
    <location>
        <begin position="28"/>
        <end position="50"/>
    </location>
</feature>
<proteinExistence type="predicted"/>
<dbReference type="OrthoDB" id="7833467at2"/>